<name>J3Z5E7_9ENTR</name>
<feature type="transmembrane region" description="Helical" evidence="6">
    <location>
        <begin position="79"/>
        <end position="97"/>
    </location>
</feature>
<comment type="similarity">
    <text evidence="2">Belongs to the TMEM86 family.</text>
</comment>
<feature type="transmembrane region" description="Helical" evidence="6">
    <location>
        <begin position="28"/>
        <end position="46"/>
    </location>
</feature>
<evidence type="ECO:0000256" key="5">
    <source>
        <dbReference type="ARBA" id="ARBA00023136"/>
    </source>
</evidence>
<dbReference type="Pfam" id="PF07947">
    <property type="entry name" value="YhhN"/>
    <property type="match status" value="1"/>
</dbReference>
<dbReference type="EMBL" id="CP003547">
    <property type="protein sequence ID" value="AFP85554.1"/>
    <property type="molecule type" value="Genomic_DNA"/>
</dbReference>
<sequence length="211" mass="24942" precursor="true">MLWAFIAIMFSGWLYVDASYRGPLWQLWLFQSITFLLLITLTWKALEKHTTPIGYFVLLGLLATFFGSILLILSRKQLIYAMHSFFFSYVFYIIGFFQYMLLENFWLLTLMFFSSGILLMMYSWMGLDKLLKQPIFIGIIVSILMVWIAGEQYYQHHTNYHFSILVGSVLLFIKTAILAISYYWYPCNVIRAMFSAFSFLGHFLIVRSLYL</sequence>
<keyword evidence="4 6" id="KW-1133">Transmembrane helix</keyword>
<keyword evidence="5 6" id="KW-0472">Membrane</keyword>
<feature type="transmembrane region" description="Helical" evidence="6">
    <location>
        <begin position="190"/>
        <end position="210"/>
    </location>
</feature>
<feature type="transmembrane region" description="Helical" evidence="6">
    <location>
        <begin position="162"/>
        <end position="184"/>
    </location>
</feature>
<dbReference type="STRING" id="134287.A35E_00245"/>
<comment type="subcellular location">
    <subcellularLocation>
        <location evidence="1">Membrane</location>
        <topology evidence="1">Multi-pass membrane protein</topology>
    </subcellularLocation>
</comment>
<evidence type="ECO:0000313" key="7">
    <source>
        <dbReference type="EMBL" id="AFP85554.1"/>
    </source>
</evidence>
<dbReference type="HOGENOM" id="CLU_079086_6_0_6"/>
<evidence type="ECO:0000256" key="4">
    <source>
        <dbReference type="ARBA" id="ARBA00022989"/>
    </source>
</evidence>
<dbReference type="AlphaFoldDB" id="J3Z5E7"/>
<reference evidence="7 8" key="1">
    <citation type="journal article" date="2012" name="Mol. Biol. Evol.">
        <title>Genome reduction and co-evolution between the primary and secondary bacterial symbionts of psyllids.</title>
        <authorList>
            <person name="Sloan D.B."/>
            <person name="Moran N.A."/>
        </authorList>
    </citation>
    <scope>NUCLEOTIDE SEQUENCE [LARGE SCALE GENOMIC DNA]</scope>
    <source>
        <strain evidence="7">Hcub_S</strain>
    </source>
</reference>
<dbReference type="Proteomes" id="UP000003937">
    <property type="component" value="Chromosome"/>
</dbReference>
<feature type="transmembrane region" description="Helical" evidence="6">
    <location>
        <begin position="53"/>
        <end position="73"/>
    </location>
</feature>
<organism evidence="7 8">
    <name type="scientific">secondary endosymbiont of Heteropsylla cubana</name>
    <dbReference type="NCBI Taxonomy" id="134287"/>
    <lineage>
        <taxon>Bacteria</taxon>
        <taxon>Pseudomonadati</taxon>
        <taxon>Pseudomonadota</taxon>
        <taxon>Gammaproteobacteria</taxon>
        <taxon>Enterobacterales</taxon>
        <taxon>Enterobacteriaceae</taxon>
        <taxon>aphid secondary symbionts</taxon>
    </lineage>
</organism>
<proteinExistence type="inferred from homology"/>
<gene>
    <name evidence="7" type="ORF">A35E_00245</name>
</gene>
<feature type="transmembrane region" description="Helical" evidence="6">
    <location>
        <begin position="131"/>
        <end position="150"/>
    </location>
</feature>
<dbReference type="InterPro" id="IPR012506">
    <property type="entry name" value="TMEM86B-like"/>
</dbReference>
<evidence type="ECO:0000313" key="8">
    <source>
        <dbReference type="Proteomes" id="UP000003937"/>
    </source>
</evidence>
<dbReference type="RefSeq" id="WP_014888851.1">
    <property type="nucleotide sequence ID" value="NC_018420.1"/>
</dbReference>
<evidence type="ECO:0000256" key="2">
    <source>
        <dbReference type="ARBA" id="ARBA00007375"/>
    </source>
</evidence>
<dbReference type="GO" id="GO:0016020">
    <property type="term" value="C:membrane"/>
    <property type="evidence" value="ECO:0007669"/>
    <property type="project" value="UniProtKB-SubCell"/>
</dbReference>
<evidence type="ECO:0000256" key="3">
    <source>
        <dbReference type="ARBA" id="ARBA00022692"/>
    </source>
</evidence>
<dbReference type="OrthoDB" id="6496852at2"/>
<evidence type="ECO:0000256" key="6">
    <source>
        <dbReference type="SAM" id="Phobius"/>
    </source>
</evidence>
<evidence type="ECO:0000256" key="1">
    <source>
        <dbReference type="ARBA" id="ARBA00004141"/>
    </source>
</evidence>
<accession>J3Z5E7</accession>
<protein>
    <submittedName>
        <fullName evidence="7">Putative membrane protein</fullName>
    </submittedName>
</protein>
<keyword evidence="3 6" id="KW-0812">Transmembrane</keyword>
<dbReference type="KEGG" id="sehc:A35E_00245"/>
<keyword evidence="8" id="KW-1185">Reference proteome</keyword>
<feature type="transmembrane region" description="Helical" evidence="6">
    <location>
        <begin position="104"/>
        <end position="125"/>
    </location>
</feature>
<dbReference type="PATRIC" id="fig|134287.3.peg.237"/>